<name>A0A484CUH1_PERFV</name>
<organism evidence="1 2">
    <name type="scientific">Perca flavescens</name>
    <name type="common">American yellow perch</name>
    <name type="synonym">Morone flavescens</name>
    <dbReference type="NCBI Taxonomy" id="8167"/>
    <lineage>
        <taxon>Eukaryota</taxon>
        <taxon>Metazoa</taxon>
        <taxon>Chordata</taxon>
        <taxon>Craniata</taxon>
        <taxon>Vertebrata</taxon>
        <taxon>Euteleostomi</taxon>
        <taxon>Actinopterygii</taxon>
        <taxon>Neopterygii</taxon>
        <taxon>Teleostei</taxon>
        <taxon>Neoteleostei</taxon>
        <taxon>Acanthomorphata</taxon>
        <taxon>Eupercaria</taxon>
        <taxon>Perciformes</taxon>
        <taxon>Percoidei</taxon>
        <taxon>Percidae</taxon>
        <taxon>Percinae</taxon>
        <taxon>Perca</taxon>
    </lineage>
</organism>
<protein>
    <submittedName>
        <fullName evidence="1">Uncharacterized protein</fullName>
    </submittedName>
</protein>
<evidence type="ECO:0000313" key="2">
    <source>
        <dbReference type="Proteomes" id="UP000295070"/>
    </source>
</evidence>
<reference evidence="1 2" key="1">
    <citation type="submission" date="2019-01" db="EMBL/GenBank/DDBJ databases">
        <title>A chromosome-scale genome assembly of the yellow perch, Perca flavescens.</title>
        <authorList>
            <person name="Feron R."/>
            <person name="Morvezen R."/>
            <person name="Bestin A."/>
            <person name="Haffray P."/>
            <person name="Klopp C."/>
            <person name="Zahm M."/>
            <person name="Cabau C."/>
            <person name="Roques C."/>
            <person name="Donnadieu C."/>
            <person name="Bouchez O."/>
            <person name="Christie M."/>
            <person name="Larson W."/>
            <person name="Guiguen Y."/>
        </authorList>
    </citation>
    <scope>NUCLEOTIDE SEQUENCE [LARGE SCALE GENOMIC DNA]</scope>
    <source>
        <strain evidence="1">YP-PL-M2</strain>
        <tissue evidence="1">Blood</tissue>
    </source>
</reference>
<dbReference type="Proteomes" id="UP000295070">
    <property type="component" value="Chromosome 12"/>
</dbReference>
<evidence type="ECO:0000313" key="1">
    <source>
        <dbReference type="EMBL" id="TDH06378.1"/>
    </source>
</evidence>
<comment type="caution">
    <text evidence="1">The sequence shown here is derived from an EMBL/GenBank/DDBJ whole genome shotgun (WGS) entry which is preliminary data.</text>
</comment>
<sequence>MPISLTVTPTGPPMDPNLFILSPLQPDSWNRTSQDSLGPEVCLATDFRPKDSETTDDMVLNQKDGPVTISTTNAPLSKTQNRNYVFAGFTNRSIYSCEMKGTAENNDNRELCADFHPEKAKLNFYLLVMNGVRVVFTKTLAFNTILTIRSVLF</sequence>
<accession>A0A484CUH1</accession>
<dbReference type="EMBL" id="SCKG01000012">
    <property type="protein sequence ID" value="TDH06378.1"/>
    <property type="molecule type" value="Genomic_DNA"/>
</dbReference>
<gene>
    <name evidence="1" type="ORF">EPR50_G00132720</name>
</gene>
<keyword evidence="2" id="KW-1185">Reference proteome</keyword>
<proteinExistence type="predicted"/>
<dbReference type="AlphaFoldDB" id="A0A484CUH1"/>